<evidence type="ECO:0000256" key="2">
    <source>
        <dbReference type="SAM" id="Phobius"/>
    </source>
</evidence>
<feature type="compositionally biased region" description="Basic and acidic residues" evidence="1">
    <location>
        <begin position="533"/>
        <end position="566"/>
    </location>
</feature>
<proteinExistence type="predicted"/>
<feature type="compositionally biased region" description="Basic and acidic residues" evidence="1">
    <location>
        <begin position="494"/>
        <end position="505"/>
    </location>
</feature>
<keyword evidence="2" id="KW-1133">Transmembrane helix</keyword>
<feature type="compositionally biased region" description="Polar residues" evidence="1">
    <location>
        <begin position="516"/>
        <end position="526"/>
    </location>
</feature>
<feature type="compositionally biased region" description="Low complexity" evidence="1">
    <location>
        <begin position="296"/>
        <end position="319"/>
    </location>
</feature>
<feature type="region of interest" description="Disordered" evidence="1">
    <location>
        <begin position="494"/>
        <end position="566"/>
    </location>
</feature>
<keyword evidence="2" id="KW-0472">Membrane</keyword>
<dbReference type="EMBL" id="LN714487">
    <property type="protein sequence ID" value="CEL70927.1"/>
    <property type="molecule type" value="Genomic_DNA"/>
</dbReference>
<dbReference type="AlphaFoldDB" id="A0A0F7US77"/>
<feature type="transmembrane region" description="Helical" evidence="2">
    <location>
        <begin position="145"/>
        <end position="164"/>
    </location>
</feature>
<evidence type="ECO:0000256" key="1">
    <source>
        <dbReference type="SAM" id="MobiDB-lite"/>
    </source>
</evidence>
<sequence length="814" mass="88033">MLTRHSSKKVKTKLAATMETTPEVWEGETGEDVAKERWQAGLDLGEGGARGQRTSEKVKARKRKHAFLRRPSLPRLSLHSDEFHAKHECLHISEERCRSVKRTRQRKMACVPSSQISFCEGSSRLASWRSSAQTRKLRKKRRVSLFRSASLCAILCLLWCLSLAETARSVSLGRPRQGRPFRCNGDSHCGDTRPSFRVSSLSRGGESAQLDRLCVLSQRVFSPLDLLSSLSPTSPSTLCRLFSPVLSSGPKRPSPRSPVPASAVPSVSLLSCAFSFFPSSQSLSLRSSSPPPSPCLPSRLSSLTDRLTPPGTPTHLPLPRKSCGRTTKPTRSPSVSPLLFLPSLRGCARPSTRKARHPTQRLPCSSFSSPSLSAACSPPSSSHPVFSSPPAASRLAVSSSYLSPLFSSSPYLLGSLPPCVTWPSTCCFPSFASLSSSACLPSSSSSLALSLRALPEALLPDSTDSKPASLWEHANRAVRSLRDYWKSHRANLQHFDEKDESREEPLAENTAEFASETESPGGTNAASEEGTTEAEKATSTHEGTRHGAEDGEGAKEREGNEQRQEKKLICKRSRVSVMRLVKELRATVDPWIFAASVSLSVLVSFASFRRSFLTGRLYDRAASSLTQPVACTRPDSSAQASFPLTCPKVGPEQTQSIRQALSAVLRRHLVTLIFPSSSAQPSRSSPSPSLSSSLSSFSSSLSPSLSCPSDSSLSLSAPSVAEKRGGVLGCLREIAARLPLPKSTGAAERTKASFFSLLSTKGEEKRDTPQKRGETRTRHHAFLALLPLLGRVAGFSCVELVGCVLRVSRRGGFP</sequence>
<feature type="compositionally biased region" description="Basic residues" evidence="1">
    <location>
        <begin position="1"/>
        <end position="12"/>
    </location>
</feature>
<reference evidence="3" key="1">
    <citation type="journal article" date="2015" name="PLoS ONE">
        <title>Comprehensive Evaluation of Toxoplasma gondii VEG and Neospora caninum LIV Genomes with Tachyzoite Stage Transcriptome and Proteome Defines Novel Transcript Features.</title>
        <authorList>
            <person name="Ramaprasad A."/>
            <person name="Mourier T."/>
            <person name="Naeem R."/>
            <person name="Malas T.B."/>
            <person name="Moussa E."/>
            <person name="Panigrahi A."/>
            <person name="Vermont S.J."/>
            <person name="Otto T.D."/>
            <person name="Wastling J."/>
            <person name="Pain A."/>
        </authorList>
    </citation>
    <scope>NUCLEOTIDE SEQUENCE</scope>
    <source>
        <strain evidence="3">Liverpool</strain>
    </source>
</reference>
<evidence type="ECO:0000313" key="3">
    <source>
        <dbReference type="EMBL" id="CEL70927.1"/>
    </source>
</evidence>
<feature type="region of interest" description="Disordered" evidence="1">
    <location>
        <begin position="1"/>
        <end position="32"/>
    </location>
</feature>
<feature type="region of interest" description="Disordered" evidence="1">
    <location>
        <begin position="284"/>
        <end position="337"/>
    </location>
</feature>
<protein>
    <recommendedName>
        <fullName evidence="4">Transmembrane protein</fullName>
    </recommendedName>
</protein>
<gene>
    <name evidence="3" type="ORF">BN1204_065955</name>
</gene>
<organism evidence="3">
    <name type="scientific">Neospora caninum (strain Liverpool)</name>
    <dbReference type="NCBI Taxonomy" id="572307"/>
    <lineage>
        <taxon>Eukaryota</taxon>
        <taxon>Sar</taxon>
        <taxon>Alveolata</taxon>
        <taxon>Apicomplexa</taxon>
        <taxon>Conoidasida</taxon>
        <taxon>Coccidia</taxon>
        <taxon>Eucoccidiorida</taxon>
        <taxon>Eimeriorina</taxon>
        <taxon>Sarcocystidae</taxon>
        <taxon>Neospora</taxon>
    </lineage>
</organism>
<name>A0A0F7US77_NEOCL</name>
<evidence type="ECO:0008006" key="4">
    <source>
        <dbReference type="Google" id="ProtNLM"/>
    </source>
</evidence>
<keyword evidence="2" id="KW-0812">Transmembrane</keyword>
<accession>A0A0F7US77</accession>